<reference evidence="2" key="1">
    <citation type="journal article" date="2018" name="Nat. Microbiol.">
        <title>Leveraging single-cell genomics to expand the fungal tree of life.</title>
        <authorList>
            <person name="Ahrendt S.R."/>
            <person name="Quandt C.A."/>
            <person name="Ciobanu D."/>
            <person name="Clum A."/>
            <person name="Salamov A."/>
            <person name="Andreopoulos B."/>
            <person name="Cheng J.F."/>
            <person name="Woyke T."/>
            <person name="Pelin A."/>
            <person name="Henrissat B."/>
            <person name="Reynolds N.K."/>
            <person name="Benny G.L."/>
            <person name="Smith M.E."/>
            <person name="James T.Y."/>
            <person name="Grigoriev I.V."/>
        </authorList>
    </citation>
    <scope>NUCLEOTIDE SEQUENCE [LARGE SCALE GENOMIC DNA]</scope>
    <source>
        <strain evidence="2">Benny S71-1</strain>
    </source>
</reference>
<dbReference type="OrthoDB" id="3344830at2759"/>
<name>A0A4P9Z648_9FUNG</name>
<dbReference type="Proteomes" id="UP000278143">
    <property type="component" value="Unassembled WGS sequence"/>
</dbReference>
<dbReference type="EMBL" id="KZ989264">
    <property type="protein sequence ID" value="RKP27130.1"/>
    <property type="molecule type" value="Genomic_DNA"/>
</dbReference>
<evidence type="ECO:0000313" key="1">
    <source>
        <dbReference type="EMBL" id="RKP27130.1"/>
    </source>
</evidence>
<protein>
    <submittedName>
        <fullName evidence="1">Uncharacterized protein</fullName>
    </submittedName>
</protein>
<keyword evidence="2" id="KW-1185">Reference proteome</keyword>
<evidence type="ECO:0000313" key="2">
    <source>
        <dbReference type="Proteomes" id="UP000278143"/>
    </source>
</evidence>
<gene>
    <name evidence="1" type="ORF">SYNPS1DRAFT_10172</name>
</gene>
<feature type="non-terminal residue" evidence="1">
    <location>
        <position position="1"/>
    </location>
</feature>
<organism evidence="1 2">
    <name type="scientific">Syncephalis pseudoplumigaleata</name>
    <dbReference type="NCBI Taxonomy" id="1712513"/>
    <lineage>
        <taxon>Eukaryota</taxon>
        <taxon>Fungi</taxon>
        <taxon>Fungi incertae sedis</taxon>
        <taxon>Zoopagomycota</taxon>
        <taxon>Zoopagomycotina</taxon>
        <taxon>Zoopagomycetes</taxon>
        <taxon>Zoopagales</taxon>
        <taxon>Piptocephalidaceae</taxon>
        <taxon>Syncephalis</taxon>
    </lineage>
</organism>
<feature type="non-terminal residue" evidence="1">
    <location>
        <position position="97"/>
    </location>
</feature>
<sequence length="97" mass="11002">LKDPCELLDSMVETFQPNADLAILDDIDRQQAAATKIQAHERDTTHAQLKSLSRELDIARAKAVRPTTAPSEEEHASQMVELDRQKFLLAKEIQDYE</sequence>
<proteinExistence type="predicted"/>
<dbReference type="AlphaFoldDB" id="A0A4P9Z648"/>
<accession>A0A4P9Z648</accession>